<evidence type="ECO:0000313" key="3">
    <source>
        <dbReference type="Proteomes" id="UP001221757"/>
    </source>
</evidence>
<organism evidence="2 3">
    <name type="scientific">Mycena rosella</name>
    <name type="common">Pink bonnet</name>
    <name type="synonym">Agaricus rosellus</name>
    <dbReference type="NCBI Taxonomy" id="1033263"/>
    <lineage>
        <taxon>Eukaryota</taxon>
        <taxon>Fungi</taxon>
        <taxon>Dikarya</taxon>
        <taxon>Basidiomycota</taxon>
        <taxon>Agaricomycotina</taxon>
        <taxon>Agaricomycetes</taxon>
        <taxon>Agaricomycetidae</taxon>
        <taxon>Agaricales</taxon>
        <taxon>Marasmiineae</taxon>
        <taxon>Mycenaceae</taxon>
        <taxon>Mycena</taxon>
    </lineage>
</organism>
<evidence type="ECO:0000256" key="1">
    <source>
        <dbReference type="SAM" id="MobiDB-lite"/>
    </source>
</evidence>
<feature type="region of interest" description="Disordered" evidence="1">
    <location>
        <begin position="1"/>
        <end position="24"/>
    </location>
</feature>
<dbReference type="EMBL" id="JARKIE010000268">
    <property type="protein sequence ID" value="KAJ7659509.1"/>
    <property type="molecule type" value="Genomic_DNA"/>
</dbReference>
<feature type="region of interest" description="Disordered" evidence="1">
    <location>
        <begin position="215"/>
        <end position="275"/>
    </location>
</feature>
<evidence type="ECO:0000313" key="2">
    <source>
        <dbReference type="EMBL" id="KAJ7659509.1"/>
    </source>
</evidence>
<proteinExistence type="predicted"/>
<accession>A0AAD7CRH6</accession>
<sequence length="460" mass="49132">MENESPPARTNANHRDSDSESEPSLRAQFCAAQLAALNLKAQVARLALQLTHARMERGAAQLAAMRTKFAGLKQCVASKRNFPPDAERGSVGSEARCWPGGRAPPSQITLGCDGPPRPTLLSPPAPLLQAASASAVLVMAKFGSVQIEKANEVLVLRRVDIGAFRFGSAPAPDSLPANTLANAAARDLRKRIKLAPAPFPLAPRLSAHPAPVRFEQPRATGYPSANGSANAKSEAHPNLANPKSYANAKSSNLRSDAKSSTPKSNTHPGNAHGWSASEFMDVYSSGRAEAEAEAEARMGSEVSCFSVFGSGSCRTLEWACVRLRYSSFEPDPMSGHWTKPSVRPGVGEQTVGSRSDVGTKHSGGLNFDGFKCLRQCTQAWKILPEISPAHRSMPGSGFFEAQALPDRTLGLISPLNAMVVFRSQTSSLVPCYHLARLDQPFPTAHQIPQKKTKKIGAGKR</sequence>
<comment type="caution">
    <text evidence="2">The sequence shown here is derived from an EMBL/GenBank/DDBJ whole genome shotgun (WGS) entry which is preliminary data.</text>
</comment>
<gene>
    <name evidence="2" type="ORF">B0H17DRAFT_1145263</name>
</gene>
<dbReference type="Proteomes" id="UP001221757">
    <property type="component" value="Unassembled WGS sequence"/>
</dbReference>
<protein>
    <submittedName>
        <fullName evidence="2">Uncharacterized protein</fullName>
    </submittedName>
</protein>
<dbReference type="AlphaFoldDB" id="A0AAD7CRH6"/>
<reference evidence="2" key="1">
    <citation type="submission" date="2023-03" db="EMBL/GenBank/DDBJ databases">
        <title>Massive genome expansion in bonnet fungi (Mycena s.s.) driven by repeated elements and novel gene families across ecological guilds.</title>
        <authorList>
            <consortium name="Lawrence Berkeley National Laboratory"/>
            <person name="Harder C.B."/>
            <person name="Miyauchi S."/>
            <person name="Viragh M."/>
            <person name="Kuo A."/>
            <person name="Thoen E."/>
            <person name="Andreopoulos B."/>
            <person name="Lu D."/>
            <person name="Skrede I."/>
            <person name="Drula E."/>
            <person name="Henrissat B."/>
            <person name="Morin E."/>
            <person name="Kohler A."/>
            <person name="Barry K."/>
            <person name="LaButti K."/>
            <person name="Morin E."/>
            <person name="Salamov A."/>
            <person name="Lipzen A."/>
            <person name="Mereny Z."/>
            <person name="Hegedus B."/>
            <person name="Baldrian P."/>
            <person name="Stursova M."/>
            <person name="Weitz H."/>
            <person name="Taylor A."/>
            <person name="Grigoriev I.V."/>
            <person name="Nagy L.G."/>
            <person name="Martin F."/>
            <person name="Kauserud H."/>
        </authorList>
    </citation>
    <scope>NUCLEOTIDE SEQUENCE</scope>
    <source>
        <strain evidence="2">CBHHK067</strain>
    </source>
</reference>
<feature type="region of interest" description="Disordered" evidence="1">
    <location>
        <begin position="336"/>
        <end position="359"/>
    </location>
</feature>
<name>A0AAD7CRH6_MYCRO</name>
<feature type="compositionally biased region" description="Polar residues" evidence="1">
    <location>
        <begin position="247"/>
        <end position="268"/>
    </location>
</feature>
<keyword evidence="3" id="KW-1185">Reference proteome</keyword>